<organism evidence="10 11">
    <name type="scientific">Frankia canadensis</name>
    <dbReference type="NCBI Taxonomy" id="1836972"/>
    <lineage>
        <taxon>Bacteria</taxon>
        <taxon>Bacillati</taxon>
        <taxon>Actinomycetota</taxon>
        <taxon>Actinomycetes</taxon>
        <taxon>Frankiales</taxon>
        <taxon>Frankiaceae</taxon>
        <taxon>Frankia</taxon>
    </lineage>
</organism>
<keyword evidence="2" id="KW-0479">Metal-binding</keyword>
<keyword evidence="3" id="KW-0408">Iron</keyword>
<evidence type="ECO:0000256" key="8">
    <source>
        <dbReference type="SAM" id="MobiDB-lite"/>
    </source>
</evidence>
<gene>
    <name evidence="10" type="ORF">FRACA_1850007</name>
</gene>
<dbReference type="Proteomes" id="UP000234331">
    <property type="component" value="Unassembled WGS sequence"/>
</dbReference>
<dbReference type="NCBIfam" id="TIGR01950">
    <property type="entry name" value="SoxR"/>
    <property type="match status" value="1"/>
</dbReference>
<evidence type="ECO:0000313" key="10">
    <source>
        <dbReference type="EMBL" id="SNQ47366.1"/>
    </source>
</evidence>
<dbReference type="EMBL" id="FZMO01000096">
    <property type="protein sequence ID" value="SNQ47366.1"/>
    <property type="molecule type" value="Genomic_DNA"/>
</dbReference>
<proteinExistence type="predicted"/>
<dbReference type="SMART" id="SM00422">
    <property type="entry name" value="HTH_MERR"/>
    <property type="match status" value="1"/>
</dbReference>
<keyword evidence="11" id="KW-1185">Reference proteome</keyword>
<keyword evidence="7" id="KW-0804">Transcription</keyword>
<feature type="region of interest" description="Disordered" evidence="8">
    <location>
        <begin position="150"/>
        <end position="199"/>
    </location>
</feature>
<dbReference type="SUPFAM" id="SSF46955">
    <property type="entry name" value="Putative DNA-binding domain"/>
    <property type="match status" value="1"/>
</dbReference>
<protein>
    <submittedName>
        <fullName evidence="10">Transcriptional regulator</fullName>
    </submittedName>
</protein>
<dbReference type="AlphaFoldDB" id="A0A2I2KNZ3"/>
<evidence type="ECO:0000256" key="4">
    <source>
        <dbReference type="ARBA" id="ARBA00023014"/>
    </source>
</evidence>
<sequence>MLPTDLMTVGELSRRSGFAPSALRYYERQGLLSATRTSGGQRRYERHVLRRLAFIRAATAVGLSLDEVAAALSALPDTRTPTKADWAVISRRWRARLDEDIAALVALRDGLEACIGCGCLSLRRCRISNPQDRIAARGPGARVLPASLRRAPQHHHGGHRPPPDDANPCARERFDDPSASGQHRLDRTESAAGQCGQGS</sequence>
<keyword evidence="5" id="KW-0805">Transcription regulation</keyword>
<accession>A0A2I2KNZ3</accession>
<reference evidence="10 11" key="1">
    <citation type="submission" date="2017-06" db="EMBL/GenBank/DDBJ databases">
        <authorList>
            <person name="Kim H.J."/>
            <person name="Triplett B.A."/>
        </authorList>
    </citation>
    <scope>NUCLEOTIDE SEQUENCE [LARGE SCALE GENOMIC DNA]</scope>
    <source>
        <strain evidence="10">FRACA_ARgP5</strain>
    </source>
</reference>
<dbReference type="GO" id="GO:0003700">
    <property type="term" value="F:DNA-binding transcription factor activity"/>
    <property type="evidence" value="ECO:0007669"/>
    <property type="project" value="InterPro"/>
</dbReference>
<dbReference type="PANTHER" id="PTHR30204:SF0">
    <property type="entry name" value="REDOX-SENSITIVE TRANSCRIPTIONAL ACTIVATOR SOXR"/>
    <property type="match status" value="1"/>
</dbReference>
<evidence type="ECO:0000256" key="1">
    <source>
        <dbReference type="ARBA" id="ARBA00022714"/>
    </source>
</evidence>
<keyword evidence="4" id="KW-0411">Iron-sulfur</keyword>
<dbReference type="GO" id="GO:0006979">
    <property type="term" value="P:response to oxidative stress"/>
    <property type="evidence" value="ECO:0007669"/>
    <property type="project" value="InterPro"/>
</dbReference>
<dbReference type="InterPro" id="IPR015358">
    <property type="entry name" value="Tscrpt_reg_MerR_DNA-bd"/>
</dbReference>
<dbReference type="OrthoDB" id="9802944at2"/>
<evidence type="ECO:0000256" key="5">
    <source>
        <dbReference type="ARBA" id="ARBA00023015"/>
    </source>
</evidence>
<dbReference type="Gene3D" id="1.10.1660.10">
    <property type="match status" value="1"/>
</dbReference>
<evidence type="ECO:0000313" key="11">
    <source>
        <dbReference type="Proteomes" id="UP000234331"/>
    </source>
</evidence>
<dbReference type="GO" id="GO:0046872">
    <property type="term" value="F:metal ion binding"/>
    <property type="evidence" value="ECO:0007669"/>
    <property type="project" value="UniProtKB-KW"/>
</dbReference>
<dbReference type="PANTHER" id="PTHR30204">
    <property type="entry name" value="REDOX-CYCLING DRUG-SENSING TRANSCRIPTIONAL ACTIVATOR SOXR"/>
    <property type="match status" value="1"/>
</dbReference>
<dbReference type="PRINTS" id="PR00040">
    <property type="entry name" value="HTHMERR"/>
</dbReference>
<dbReference type="GO" id="GO:0003677">
    <property type="term" value="F:DNA binding"/>
    <property type="evidence" value="ECO:0007669"/>
    <property type="project" value="UniProtKB-KW"/>
</dbReference>
<dbReference type="InterPro" id="IPR000551">
    <property type="entry name" value="MerR-type_HTH_dom"/>
</dbReference>
<dbReference type="PROSITE" id="PS50937">
    <property type="entry name" value="HTH_MERR_2"/>
    <property type="match status" value="1"/>
</dbReference>
<dbReference type="CDD" id="cd01110">
    <property type="entry name" value="HTH_SoxR"/>
    <property type="match status" value="1"/>
</dbReference>
<dbReference type="InterPro" id="IPR010211">
    <property type="entry name" value="Redox-sen_tscrpt-act_SoxR"/>
</dbReference>
<evidence type="ECO:0000256" key="2">
    <source>
        <dbReference type="ARBA" id="ARBA00022723"/>
    </source>
</evidence>
<evidence type="ECO:0000256" key="3">
    <source>
        <dbReference type="ARBA" id="ARBA00023004"/>
    </source>
</evidence>
<name>A0A2I2KNZ3_9ACTN</name>
<keyword evidence="6" id="KW-0238">DNA-binding</keyword>
<evidence type="ECO:0000256" key="6">
    <source>
        <dbReference type="ARBA" id="ARBA00023125"/>
    </source>
</evidence>
<evidence type="ECO:0000256" key="7">
    <source>
        <dbReference type="ARBA" id="ARBA00023163"/>
    </source>
</evidence>
<dbReference type="InterPro" id="IPR047057">
    <property type="entry name" value="MerR_fam"/>
</dbReference>
<dbReference type="Pfam" id="PF00376">
    <property type="entry name" value="MerR"/>
    <property type="match status" value="1"/>
</dbReference>
<dbReference type="InterPro" id="IPR009061">
    <property type="entry name" value="DNA-bd_dom_put_sf"/>
</dbReference>
<dbReference type="GO" id="GO:0051537">
    <property type="term" value="F:2 iron, 2 sulfur cluster binding"/>
    <property type="evidence" value="ECO:0007669"/>
    <property type="project" value="UniProtKB-KW"/>
</dbReference>
<evidence type="ECO:0000259" key="9">
    <source>
        <dbReference type="PROSITE" id="PS50937"/>
    </source>
</evidence>
<keyword evidence="1" id="KW-0001">2Fe-2S</keyword>
<dbReference type="Pfam" id="PF09278">
    <property type="entry name" value="MerR-DNA-bind"/>
    <property type="match status" value="1"/>
</dbReference>
<feature type="domain" description="HTH merR-type" evidence="9">
    <location>
        <begin position="6"/>
        <end position="74"/>
    </location>
</feature>